<sequence>MANAARDTFVVGLRNAHAMEVQARELMERQSERLDEYPEVKAKVAAHLQETNEQLKRLERCLQSCGESTSSLKDTAQSVMANMQAMAHSAANDEILKNTFANNAFENFEIAAYKSLIALCGAAGVTEAKAELEASLKEEQRMAAWIDSNVEKVTMEFLAHQRQAA</sequence>
<dbReference type="InterPro" id="IPR012347">
    <property type="entry name" value="Ferritin-like"/>
</dbReference>
<dbReference type="AlphaFoldDB" id="A0A2U3Q6Y4"/>
<organism evidence="3 4">
    <name type="scientific">Bradyrhizobium vignae</name>
    <dbReference type="NCBI Taxonomy" id="1549949"/>
    <lineage>
        <taxon>Bacteria</taxon>
        <taxon>Pseudomonadati</taxon>
        <taxon>Pseudomonadota</taxon>
        <taxon>Alphaproteobacteria</taxon>
        <taxon>Hyphomicrobiales</taxon>
        <taxon>Nitrobacteraceae</taxon>
        <taxon>Bradyrhizobium</taxon>
    </lineage>
</organism>
<evidence type="ECO:0000256" key="1">
    <source>
        <dbReference type="SAM" id="Coils"/>
    </source>
</evidence>
<dbReference type="Proteomes" id="UP000669317">
    <property type="component" value="Unassembled WGS sequence"/>
</dbReference>
<keyword evidence="1" id="KW-0175">Coiled coil</keyword>
<dbReference type="EMBL" id="JAGIKT010000080">
    <property type="protein sequence ID" value="MBP0115310.1"/>
    <property type="molecule type" value="Genomic_DNA"/>
</dbReference>
<proteinExistence type="predicted"/>
<dbReference type="EMBL" id="LS398110">
    <property type="protein sequence ID" value="SPP97205.1"/>
    <property type="molecule type" value="Genomic_DNA"/>
</dbReference>
<dbReference type="Pfam" id="PF05974">
    <property type="entry name" value="DUF892"/>
    <property type="match status" value="1"/>
</dbReference>
<reference evidence="2 5" key="2">
    <citation type="submission" date="2021-03" db="EMBL/GenBank/DDBJ databases">
        <title>Genome Sequence of Bradyrhizobium vignae strain ISRA400.</title>
        <authorList>
            <person name="Tisa L.S."/>
            <person name="Svistoonoff S."/>
            <person name="Hocher V."/>
            <person name="Fall S."/>
            <person name="Zaiya A."/>
            <person name="Naing D."/>
            <person name="Niang N."/>
            <person name="Diouf A."/>
            <person name="Dasylva M.C."/>
            <person name="Toure O."/>
            <person name="Gueye M."/>
            <person name="Gully D."/>
            <person name="Tisseyre P."/>
            <person name="Simpson S."/>
            <person name="Morris K."/>
            <person name="Thomas W.K."/>
        </authorList>
    </citation>
    <scope>NUCLEOTIDE SEQUENCE [LARGE SCALE GENOMIC DNA]</scope>
    <source>
        <strain evidence="2 5">ISRA400</strain>
    </source>
</reference>
<gene>
    <name evidence="3" type="primary">yciE</name>
    <name evidence="3" type="ORF">BRAD3257_6308</name>
    <name evidence="2" type="ORF">JWS04_30445</name>
</gene>
<dbReference type="SUPFAM" id="SSF47240">
    <property type="entry name" value="Ferritin-like"/>
    <property type="match status" value="1"/>
</dbReference>
<dbReference type="InterPro" id="IPR010287">
    <property type="entry name" value="DUF892_YciF-like"/>
</dbReference>
<name>A0A2U3Q6Y4_9BRAD</name>
<evidence type="ECO:0000313" key="3">
    <source>
        <dbReference type="EMBL" id="SPP97205.1"/>
    </source>
</evidence>
<reference evidence="3 4" key="1">
    <citation type="submission" date="2018-03" db="EMBL/GenBank/DDBJ databases">
        <authorList>
            <person name="Gully D."/>
        </authorList>
    </citation>
    <scope>NUCLEOTIDE SEQUENCE [LARGE SCALE GENOMIC DNA]</scope>
    <source>
        <strain evidence="3">ORS3257</strain>
    </source>
</reference>
<dbReference type="Gene3D" id="1.20.1260.10">
    <property type="match status" value="1"/>
</dbReference>
<evidence type="ECO:0000313" key="5">
    <source>
        <dbReference type="Proteomes" id="UP000669317"/>
    </source>
</evidence>
<protein>
    <submittedName>
        <fullName evidence="2">Ferritin-like domain-containing protein</fullName>
    </submittedName>
    <submittedName>
        <fullName evidence="3">Protein YciE</fullName>
    </submittedName>
</protein>
<dbReference type="KEGG" id="bvz:BRAD3257_6308"/>
<dbReference type="RefSeq" id="WP_122404634.1">
    <property type="nucleotide sequence ID" value="NZ_JAGIKT010000080.1"/>
</dbReference>
<dbReference type="Proteomes" id="UP000246085">
    <property type="component" value="Chromosome BRAD3257"/>
</dbReference>
<feature type="coiled-coil region" evidence="1">
    <location>
        <begin position="41"/>
        <end position="68"/>
    </location>
</feature>
<dbReference type="InterPro" id="IPR009078">
    <property type="entry name" value="Ferritin-like_SF"/>
</dbReference>
<evidence type="ECO:0000313" key="2">
    <source>
        <dbReference type="EMBL" id="MBP0115310.1"/>
    </source>
</evidence>
<accession>A0A2U3Q6Y4</accession>
<keyword evidence="5" id="KW-1185">Reference proteome</keyword>
<evidence type="ECO:0000313" key="4">
    <source>
        <dbReference type="Proteomes" id="UP000246085"/>
    </source>
</evidence>